<dbReference type="RefSeq" id="WP_305158385.1">
    <property type="nucleotide sequence ID" value="NZ_JAUUUQ010000350.1"/>
</dbReference>
<dbReference type="Proteomes" id="UP001242129">
    <property type="component" value="Unassembled WGS sequence"/>
</dbReference>
<dbReference type="AlphaFoldDB" id="A0AAW8AWR3"/>
<dbReference type="EMBL" id="JAUUUS010000327">
    <property type="protein sequence ID" value="MDP1449143.1"/>
    <property type="molecule type" value="Genomic_DNA"/>
</dbReference>
<reference evidence="3" key="1">
    <citation type="submission" date="2023-07" db="EMBL/GenBank/DDBJ databases">
        <title>Dynamics of blaOXA-23 gene transmission in Acinetobacter spp. from contaminated veterinary surfaces.</title>
        <authorList>
            <person name="Moreira Da Silva J."/>
            <person name="Menezes J."/>
            <person name="Fernandes L."/>
            <person name="Marques C."/>
            <person name="Amaral A."/>
            <person name="Timofte D."/>
            <person name="Pomba C."/>
        </authorList>
    </citation>
    <scope>NUCLEOTIDE SEQUENCE</scope>
    <source>
        <strain evidence="3">CMVB11Z4A1</strain>
    </source>
</reference>
<dbReference type="CDD" id="cd03794">
    <property type="entry name" value="GT4_WbuB-like"/>
    <property type="match status" value="1"/>
</dbReference>
<sequence>MSLKNIWIINQYSSTPETAMGGRHYYIAQELAKKGHQVYVIAGSYSHLLREPKIFSEEFLFEKIEPNFNFVWVQLPEYHGAHDKKRIINEFVFSYKIRKLKKLIQDRPDVILHSSPALISYFGASNLASYFKVPFIFEVRDPWPLTLTEIGGYSKSHPFVQFLQWIEDKAYKQATFVFSNFFNAIEHMKSRGLDESKFHWIPNGISLPEVENNEPLNPKVLDQIPRNKFIVGYTGTIGSANAMNYLINAAEILSAKDAIHFVLVGEGKEEGTLKKIVNEKKLKNVTFISSIPKKQIQTMLEKFDACYIGWQNHKMYRLGIAANKLPEYLYSAKPIIHSYSGAGDFVQQANAGISVEAENPELIAQAILQLYQLPEHERQEMGKRGKNFVLENLDYMKIAEKLENVVLK</sequence>
<dbReference type="InterPro" id="IPR001296">
    <property type="entry name" value="Glyco_trans_1"/>
</dbReference>
<evidence type="ECO:0000259" key="2">
    <source>
        <dbReference type="Pfam" id="PF13439"/>
    </source>
</evidence>
<dbReference type="SUPFAM" id="SSF53756">
    <property type="entry name" value="UDP-Glycosyltransferase/glycogen phosphorylase"/>
    <property type="match status" value="1"/>
</dbReference>
<evidence type="ECO:0000259" key="1">
    <source>
        <dbReference type="Pfam" id="PF00534"/>
    </source>
</evidence>
<dbReference type="GO" id="GO:0016757">
    <property type="term" value="F:glycosyltransferase activity"/>
    <property type="evidence" value="ECO:0007669"/>
    <property type="project" value="InterPro"/>
</dbReference>
<dbReference type="PANTHER" id="PTHR12526">
    <property type="entry name" value="GLYCOSYLTRANSFERASE"/>
    <property type="match status" value="1"/>
</dbReference>
<dbReference type="Gene3D" id="3.40.50.2000">
    <property type="entry name" value="Glycogen Phosphorylase B"/>
    <property type="match status" value="2"/>
</dbReference>
<gene>
    <name evidence="3" type="ORF">Q8G51_15475</name>
</gene>
<proteinExistence type="predicted"/>
<dbReference type="Pfam" id="PF13439">
    <property type="entry name" value="Glyco_transf_4"/>
    <property type="match status" value="1"/>
</dbReference>
<evidence type="ECO:0000313" key="4">
    <source>
        <dbReference type="Proteomes" id="UP001242129"/>
    </source>
</evidence>
<name>A0AAW8AWR3_ACILW</name>
<evidence type="ECO:0000313" key="3">
    <source>
        <dbReference type="EMBL" id="MDP1449143.1"/>
    </source>
</evidence>
<accession>A0AAW8AWR3</accession>
<dbReference type="Pfam" id="PF00534">
    <property type="entry name" value="Glycos_transf_1"/>
    <property type="match status" value="1"/>
</dbReference>
<feature type="domain" description="Glycosyl transferase family 1" evidence="1">
    <location>
        <begin position="224"/>
        <end position="387"/>
    </location>
</feature>
<dbReference type="InterPro" id="IPR028098">
    <property type="entry name" value="Glyco_trans_4-like_N"/>
</dbReference>
<dbReference type="PANTHER" id="PTHR12526:SF622">
    <property type="entry name" value="GLYCOSYLTRANSFERASE (GROUP I)"/>
    <property type="match status" value="1"/>
</dbReference>
<organism evidence="3 4">
    <name type="scientific">Acinetobacter lwoffii</name>
    <dbReference type="NCBI Taxonomy" id="28090"/>
    <lineage>
        <taxon>Bacteria</taxon>
        <taxon>Pseudomonadati</taxon>
        <taxon>Pseudomonadota</taxon>
        <taxon>Gammaproteobacteria</taxon>
        <taxon>Moraxellales</taxon>
        <taxon>Moraxellaceae</taxon>
        <taxon>Acinetobacter</taxon>
    </lineage>
</organism>
<protein>
    <submittedName>
        <fullName evidence="3">Glycosyltransferase family 4 protein</fullName>
    </submittedName>
</protein>
<comment type="caution">
    <text evidence="3">The sequence shown here is derived from an EMBL/GenBank/DDBJ whole genome shotgun (WGS) entry which is preliminary data.</text>
</comment>
<dbReference type="GO" id="GO:1901135">
    <property type="term" value="P:carbohydrate derivative metabolic process"/>
    <property type="evidence" value="ECO:0007669"/>
    <property type="project" value="UniProtKB-ARBA"/>
</dbReference>
<feature type="domain" description="Glycosyltransferase subfamily 4-like N-terminal" evidence="2">
    <location>
        <begin position="25"/>
        <end position="206"/>
    </location>
</feature>